<keyword evidence="3" id="KW-0804">Transcription</keyword>
<dbReference type="SMART" id="SM00345">
    <property type="entry name" value="HTH_GNTR"/>
    <property type="match status" value="1"/>
</dbReference>
<dbReference type="OrthoDB" id="154206at2"/>
<dbReference type="Gene3D" id="1.20.120.530">
    <property type="entry name" value="GntR ligand-binding domain-like"/>
    <property type="match status" value="1"/>
</dbReference>
<dbReference type="InterPro" id="IPR036390">
    <property type="entry name" value="WH_DNA-bd_sf"/>
</dbReference>
<dbReference type="EMBL" id="CP013213">
    <property type="protein sequence ID" value="AMC94163.1"/>
    <property type="molecule type" value="Genomic_DNA"/>
</dbReference>
<feature type="domain" description="HTH gntR-type" evidence="4">
    <location>
        <begin position="18"/>
        <end position="85"/>
    </location>
</feature>
<evidence type="ECO:0000313" key="6">
    <source>
        <dbReference type="Proteomes" id="UP000063781"/>
    </source>
</evidence>
<proteinExistence type="predicted"/>
<dbReference type="RefSeq" id="WP_067633585.1">
    <property type="nucleotide sequence ID" value="NZ_CP013213.1"/>
</dbReference>
<evidence type="ECO:0000256" key="2">
    <source>
        <dbReference type="ARBA" id="ARBA00023125"/>
    </source>
</evidence>
<name>A0A0X8H154_9FIRM</name>
<dbReference type="CDD" id="cd07377">
    <property type="entry name" value="WHTH_GntR"/>
    <property type="match status" value="1"/>
</dbReference>
<evidence type="ECO:0000259" key="4">
    <source>
        <dbReference type="PROSITE" id="PS50949"/>
    </source>
</evidence>
<dbReference type="Proteomes" id="UP000063781">
    <property type="component" value="Chromosome"/>
</dbReference>
<dbReference type="KEGG" id="erl:AOC36_09225"/>
<dbReference type="Gene3D" id="1.10.10.10">
    <property type="entry name" value="Winged helix-like DNA-binding domain superfamily/Winged helix DNA-binding domain"/>
    <property type="match status" value="1"/>
</dbReference>
<dbReference type="Pfam" id="PF07729">
    <property type="entry name" value="FCD"/>
    <property type="match status" value="1"/>
</dbReference>
<dbReference type="GO" id="GO:0003677">
    <property type="term" value="F:DNA binding"/>
    <property type="evidence" value="ECO:0007669"/>
    <property type="project" value="UniProtKB-KW"/>
</dbReference>
<organism evidence="5 6">
    <name type="scientific">Erysipelothrix larvae</name>
    <dbReference type="NCBI Taxonomy" id="1514105"/>
    <lineage>
        <taxon>Bacteria</taxon>
        <taxon>Bacillati</taxon>
        <taxon>Bacillota</taxon>
        <taxon>Erysipelotrichia</taxon>
        <taxon>Erysipelotrichales</taxon>
        <taxon>Erysipelotrichaceae</taxon>
        <taxon>Erysipelothrix</taxon>
    </lineage>
</organism>
<dbReference type="SMART" id="SM00895">
    <property type="entry name" value="FCD"/>
    <property type="match status" value="1"/>
</dbReference>
<dbReference type="InterPro" id="IPR036388">
    <property type="entry name" value="WH-like_DNA-bd_sf"/>
</dbReference>
<gene>
    <name evidence="5" type="ORF">AOC36_09225</name>
</gene>
<dbReference type="SUPFAM" id="SSF48008">
    <property type="entry name" value="GntR ligand-binding domain-like"/>
    <property type="match status" value="1"/>
</dbReference>
<dbReference type="STRING" id="1514105.AOC36_09225"/>
<keyword evidence="2" id="KW-0238">DNA-binding</keyword>
<evidence type="ECO:0000256" key="1">
    <source>
        <dbReference type="ARBA" id="ARBA00023015"/>
    </source>
</evidence>
<keyword evidence="6" id="KW-1185">Reference proteome</keyword>
<sequence length="230" mass="27164">MEKYIQDVIKLVDLGQNLPLYQIIYEGLRTAIISGVIPTGERINEKQYAECLNVSRTPVREALRRIQDEDIVEYVPNYGIVVRQFSMEDVHEIYQIRTSLDILAAENAMVMMTEEDFRIMEDLLDRTDEAQRENNVKQVINLSREFNSLIFQFARMPRLEAIQNRLHDYLARFRNISLSADARREHALHEHRLILRCLKNKDTEQLRMVIAEHLALSEDFILDEFTELIR</sequence>
<evidence type="ECO:0000256" key="3">
    <source>
        <dbReference type="ARBA" id="ARBA00023163"/>
    </source>
</evidence>
<dbReference type="Pfam" id="PF00392">
    <property type="entry name" value="GntR"/>
    <property type="match status" value="1"/>
</dbReference>
<keyword evidence="1" id="KW-0805">Transcription regulation</keyword>
<protein>
    <submittedName>
        <fullName evidence="5">GntR family transcriptional regulator</fullName>
    </submittedName>
</protein>
<dbReference type="PANTHER" id="PTHR43537:SF24">
    <property type="entry name" value="GLUCONATE OPERON TRANSCRIPTIONAL REPRESSOR"/>
    <property type="match status" value="1"/>
</dbReference>
<dbReference type="PROSITE" id="PS50949">
    <property type="entry name" value="HTH_GNTR"/>
    <property type="match status" value="1"/>
</dbReference>
<reference evidence="5 6" key="1">
    <citation type="submission" date="2015-10" db="EMBL/GenBank/DDBJ databases">
        <title>Erysipelothrix larvae sp. LV19 isolated from the larval gut of the rhinoceros beetle, Trypoxylus dichotomus.</title>
        <authorList>
            <person name="Lim S."/>
            <person name="Kim B.-C."/>
        </authorList>
    </citation>
    <scope>NUCLEOTIDE SEQUENCE [LARGE SCALE GENOMIC DNA]</scope>
    <source>
        <strain evidence="5 6">LV19</strain>
    </source>
</reference>
<dbReference type="InterPro" id="IPR011711">
    <property type="entry name" value="GntR_C"/>
</dbReference>
<dbReference type="PANTHER" id="PTHR43537">
    <property type="entry name" value="TRANSCRIPTIONAL REGULATOR, GNTR FAMILY"/>
    <property type="match status" value="1"/>
</dbReference>
<dbReference type="InterPro" id="IPR008920">
    <property type="entry name" value="TF_FadR/GntR_C"/>
</dbReference>
<dbReference type="SUPFAM" id="SSF46785">
    <property type="entry name" value="Winged helix' DNA-binding domain"/>
    <property type="match status" value="1"/>
</dbReference>
<dbReference type="AlphaFoldDB" id="A0A0X8H154"/>
<dbReference type="GO" id="GO:0003700">
    <property type="term" value="F:DNA-binding transcription factor activity"/>
    <property type="evidence" value="ECO:0007669"/>
    <property type="project" value="InterPro"/>
</dbReference>
<dbReference type="InterPro" id="IPR000524">
    <property type="entry name" value="Tscrpt_reg_HTH_GntR"/>
</dbReference>
<evidence type="ECO:0000313" key="5">
    <source>
        <dbReference type="EMBL" id="AMC94163.1"/>
    </source>
</evidence>
<accession>A0A0X8H154</accession>